<evidence type="ECO:0000256" key="1">
    <source>
        <dbReference type="SAM" id="MobiDB-lite"/>
    </source>
</evidence>
<comment type="caution">
    <text evidence="2">The sequence shown here is derived from an EMBL/GenBank/DDBJ whole genome shotgun (WGS) entry which is preliminary data.</text>
</comment>
<dbReference type="Proteomes" id="UP001501746">
    <property type="component" value="Unassembled WGS sequence"/>
</dbReference>
<evidence type="ECO:0000313" key="2">
    <source>
        <dbReference type="EMBL" id="GAA1831003.1"/>
    </source>
</evidence>
<name>A0ABP4YV05_9MICO</name>
<organism evidence="2 3">
    <name type="scientific">Agromyces salentinus</name>
    <dbReference type="NCBI Taxonomy" id="269421"/>
    <lineage>
        <taxon>Bacteria</taxon>
        <taxon>Bacillati</taxon>
        <taxon>Actinomycetota</taxon>
        <taxon>Actinomycetes</taxon>
        <taxon>Micrococcales</taxon>
        <taxon>Microbacteriaceae</taxon>
        <taxon>Agromyces</taxon>
    </lineage>
</organism>
<reference evidence="3" key="1">
    <citation type="journal article" date="2019" name="Int. J. Syst. Evol. Microbiol.">
        <title>The Global Catalogue of Microorganisms (GCM) 10K type strain sequencing project: providing services to taxonomists for standard genome sequencing and annotation.</title>
        <authorList>
            <consortium name="The Broad Institute Genomics Platform"/>
            <consortium name="The Broad Institute Genome Sequencing Center for Infectious Disease"/>
            <person name="Wu L."/>
            <person name="Ma J."/>
        </authorList>
    </citation>
    <scope>NUCLEOTIDE SEQUENCE [LARGE SCALE GENOMIC DNA]</scope>
    <source>
        <strain evidence="3">JCM 14323</strain>
    </source>
</reference>
<sequence length="212" mass="22615">MDNDVNRVRPSPRVFRMPSTSPTRSRARARAVALGASALLALTLAGCAPGSEPAPTPSPAPGTTDAAEPIFASDEEALAAAEKAYEAYEYLSLEIGQDGSFDVERILPLVTEKYAAEVIEGFEAFREAGLRTTGRNVIDSVSLVETNNQSGDVSIYLCRDVSGTAVINSANEDVTPADRDLRMPMVAKLTFDPESEALLVDGSELWPGDDFC</sequence>
<dbReference type="EMBL" id="BAAANK010000003">
    <property type="protein sequence ID" value="GAA1831003.1"/>
    <property type="molecule type" value="Genomic_DNA"/>
</dbReference>
<gene>
    <name evidence="2" type="ORF">GCM10009750_13690</name>
</gene>
<evidence type="ECO:0000313" key="3">
    <source>
        <dbReference type="Proteomes" id="UP001501746"/>
    </source>
</evidence>
<keyword evidence="3" id="KW-1185">Reference proteome</keyword>
<proteinExistence type="predicted"/>
<protein>
    <submittedName>
        <fullName evidence="2">Uncharacterized protein</fullName>
    </submittedName>
</protein>
<feature type="region of interest" description="Disordered" evidence="1">
    <location>
        <begin position="1"/>
        <end position="23"/>
    </location>
</feature>
<accession>A0ABP4YV05</accession>